<dbReference type="Pfam" id="PF00550">
    <property type="entry name" value="PP-binding"/>
    <property type="match status" value="1"/>
</dbReference>
<dbReference type="Gene3D" id="3.30.559.30">
    <property type="entry name" value="Nonribosomal peptide synthetase, condensation domain"/>
    <property type="match status" value="1"/>
</dbReference>
<dbReference type="CDD" id="cd19534">
    <property type="entry name" value="E_NRPS"/>
    <property type="match status" value="1"/>
</dbReference>
<dbReference type="Proteomes" id="UP001524586">
    <property type="component" value="Unassembled WGS sequence"/>
</dbReference>
<dbReference type="SMART" id="SM00823">
    <property type="entry name" value="PKS_PP"/>
    <property type="match status" value="1"/>
</dbReference>
<dbReference type="InterPro" id="IPR036736">
    <property type="entry name" value="ACP-like_sf"/>
</dbReference>
<name>A0ABT1UAS0_9GAMM</name>
<keyword evidence="3" id="KW-0597">Phosphoprotein</keyword>
<dbReference type="SUPFAM" id="SSF52777">
    <property type="entry name" value="CoA-dependent acyltransferases"/>
    <property type="match status" value="3"/>
</dbReference>
<dbReference type="RefSeq" id="WP_256617342.1">
    <property type="nucleotide sequence ID" value="NZ_JANIBK010000275.1"/>
</dbReference>
<dbReference type="PROSITE" id="PS50075">
    <property type="entry name" value="CARRIER"/>
    <property type="match status" value="1"/>
</dbReference>
<feature type="non-terminal residue" evidence="5">
    <location>
        <position position="733"/>
    </location>
</feature>
<dbReference type="PROSITE" id="PS00012">
    <property type="entry name" value="PHOSPHOPANTETHEINE"/>
    <property type="match status" value="1"/>
</dbReference>
<dbReference type="InterPro" id="IPR001242">
    <property type="entry name" value="Condensation_dom"/>
</dbReference>
<dbReference type="Pfam" id="PF00668">
    <property type="entry name" value="Condensation"/>
    <property type="match status" value="2"/>
</dbReference>
<gene>
    <name evidence="5" type="ORF">NP596_21025</name>
</gene>
<evidence type="ECO:0000256" key="3">
    <source>
        <dbReference type="ARBA" id="ARBA00022553"/>
    </source>
</evidence>
<comment type="cofactor">
    <cofactor evidence="1">
        <name>pantetheine 4'-phosphate</name>
        <dbReference type="ChEBI" id="CHEBI:47942"/>
    </cofactor>
</comment>
<dbReference type="InterPro" id="IPR009081">
    <property type="entry name" value="PP-bd_ACP"/>
</dbReference>
<keyword evidence="6" id="KW-1185">Reference proteome</keyword>
<dbReference type="InterPro" id="IPR023213">
    <property type="entry name" value="CAT-like_dom_sf"/>
</dbReference>
<dbReference type="InterPro" id="IPR010060">
    <property type="entry name" value="NRPS_synth"/>
</dbReference>
<sequence>LPAPERIARTRTAPRNAVESQLATIWCEVLGLEDIGVEDNFFALGGDSIISLQVVSRARQVGLALSPKDIFSHQTVAALAGLAAKLTPIQADASIAAVINGRDLPLTPIQAEFFAAEIPRRQHWNQSVLLQTEQALDAQALNLALRHLLQHHDALRLRFCRDGQWRQHYAEAEEEQDILWLRQAADAEQISAIAQQAQRSLDLQHGPLLRAAYIEVADGSYRLLLVVHHLVVDGVSWRIVLEDLQVLYRQIANAEIPQLPAKTASFQAWAEALARRAGEISDQLDFWRQQLVANHELPSEFGATDATAADAETVTLQLDSASTRRLLQDAPAAYRTRIDELLLTALARVLCRWSGNPALTIDLEGHGREAFEHAPDVSRSVGWFTSVYPVKLSPAADLAESIKTVKEQLRRIPDRGLGYGLLKYLADEAVRAELQALPKPAVCFNYLGQFDASFTDAGLFRPAGESRGDERDDAVPLDYALEINGQIYDGCLAMNWTYNSKQLSTASMERLAAEFNQELTALIEHCSQGALAVTPSDVPLAGLAQAQLDRLPIEIGNLQDIYPLTPMQQGMLFHSLYEADAASYVSRFDVRLSGLDAVRFAAAWQSMVERHPILRTGFVSQGDWPGPLQIVHKRVALPLRERDWRGRDDAESVLQRLIAELQSQGLQTVTPPLFKLELVRLDEDVYHLIWLSHHLLLDGWSSARLLGEVLAHYRGAALPAPVAGFRDYIAWLQ</sequence>
<dbReference type="Gene3D" id="1.10.1200.10">
    <property type="entry name" value="ACP-like"/>
    <property type="match status" value="1"/>
</dbReference>
<proteinExistence type="predicted"/>
<comment type="caution">
    <text evidence="5">The sequence shown here is derived from an EMBL/GenBank/DDBJ whole genome shotgun (WGS) entry which is preliminary data.</text>
</comment>
<dbReference type="SUPFAM" id="SSF47336">
    <property type="entry name" value="ACP-like"/>
    <property type="match status" value="1"/>
</dbReference>
<accession>A0ABT1UAS0</accession>
<reference evidence="5 6" key="1">
    <citation type="submission" date="2022-07" db="EMBL/GenBank/DDBJ databases">
        <title>Methylomonas rivi sp. nov., Methylomonas rosea sp. nov., Methylomonas aureus sp. nov. and Methylomonas subterranea sp. nov., four novel methanotrophs isolated from a freshwater creek and the deep terrestrial subsurface.</title>
        <authorList>
            <person name="Abin C."/>
            <person name="Sankaranarayanan K."/>
            <person name="Garner C."/>
            <person name="Sindelar R."/>
            <person name="Kotary K."/>
            <person name="Garner R."/>
            <person name="Barclay S."/>
            <person name="Lawson P."/>
            <person name="Krumholz L."/>
        </authorList>
    </citation>
    <scope>NUCLEOTIDE SEQUENCE [LARGE SCALE GENOMIC DNA]</scope>
    <source>
        <strain evidence="5 6">WSC-6</strain>
    </source>
</reference>
<dbReference type="InterPro" id="IPR006162">
    <property type="entry name" value="Ppantetheine_attach_site"/>
</dbReference>
<dbReference type="NCBIfam" id="TIGR01720">
    <property type="entry name" value="NRPS-para261"/>
    <property type="match status" value="1"/>
</dbReference>
<evidence type="ECO:0000313" key="5">
    <source>
        <dbReference type="EMBL" id="MCQ8130951.1"/>
    </source>
</evidence>
<protein>
    <submittedName>
        <fullName evidence="5">Condensation domain-containing protein</fullName>
    </submittedName>
</protein>
<dbReference type="PANTHER" id="PTHR45398">
    <property type="match status" value="1"/>
</dbReference>
<dbReference type="Gene3D" id="3.30.559.10">
    <property type="entry name" value="Chloramphenicol acetyltransferase-like domain"/>
    <property type="match status" value="2"/>
</dbReference>
<evidence type="ECO:0000256" key="1">
    <source>
        <dbReference type="ARBA" id="ARBA00001957"/>
    </source>
</evidence>
<dbReference type="EMBL" id="JANIBK010000275">
    <property type="protein sequence ID" value="MCQ8130951.1"/>
    <property type="molecule type" value="Genomic_DNA"/>
</dbReference>
<feature type="domain" description="Carrier" evidence="4">
    <location>
        <begin position="13"/>
        <end position="87"/>
    </location>
</feature>
<feature type="non-terminal residue" evidence="5">
    <location>
        <position position="1"/>
    </location>
</feature>
<keyword evidence="2" id="KW-0596">Phosphopantetheine</keyword>
<dbReference type="PANTHER" id="PTHR45398:SF1">
    <property type="entry name" value="ENZYME, PUTATIVE (JCVI)-RELATED"/>
    <property type="match status" value="1"/>
</dbReference>
<evidence type="ECO:0000259" key="4">
    <source>
        <dbReference type="PROSITE" id="PS50075"/>
    </source>
</evidence>
<evidence type="ECO:0000256" key="2">
    <source>
        <dbReference type="ARBA" id="ARBA00022450"/>
    </source>
</evidence>
<evidence type="ECO:0000313" key="6">
    <source>
        <dbReference type="Proteomes" id="UP001524586"/>
    </source>
</evidence>
<organism evidence="5 6">
    <name type="scientific">Methylomonas rivi</name>
    <dbReference type="NCBI Taxonomy" id="2952226"/>
    <lineage>
        <taxon>Bacteria</taxon>
        <taxon>Pseudomonadati</taxon>
        <taxon>Pseudomonadota</taxon>
        <taxon>Gammaproteobacteria</taxon>
        <taxon>Methylococcales</taxon>
        <taxon>Methylococcaceae</taxon>
        <taxon>Methylomonas</taxon>
    </lineage>
</organism>
<dbReference type="InterPro" id="IPR020806">
    <property type="entry name" value="PKS_PP-bd"/>
</dbReference>